<evidence type="ECO:0000313" key="3">
    <source>
        <dbReference type="EMBL" id="EFO63381.1"/>
    </source>
</evidence>
<keyword evidence="1" id="KW-0175">Coiled coil</keyword>
<dbReference type="AlphaFoldDB" id="E1F2C1"/>
<evidence type="ECO:0000256" key="2">
    <source>
        <dbReference type="SAM" id="MobiDB-lite"/>
    </source>
</evidence>
<proteinExistence type="predicted"/>
<feature type="region of interest" description="Disordered" evidence="2">
    <location>
        <begin position="631"/>
        <end position="664"/>
    </location>
</feature>
<feature type="region of interest" description="Disordered" evidence="2">
    <location>
        <begin position="22"/>
        <end position="85"/>
    </location>
</feature>
<sequence>MDKENLGQIHFLPRKNRSNLMLTRTKPRPGTKTRSASCTGRYDNQHSGHKRPIKQHLSRSASSSRELRKVRKIATPRSLHPSPELLTSDTASYQEVNLTKRPRPARYSTPQTLKFTTDATWSTPVAKPQRPAHMSKNSTMSSVISNAITVVSSRCQAKETRDKNPDDPPLVLSELNNTGSSTLSAEATQFIVDQLMKTDASITDLTKKIDCLAQAQAKSQCEQTYNGIDISSSDLQRALSDNDALRAKMSSMTQAFVRDTAETRRKIAATCSLSSALRSALEKSAIHSMELENKLAAKETQLQRLQWINKSLIAKLSANPRIGITRPNSAYSSRKLKSIPTYETSEKRRRCSSARQEPGRVCQAATPAIVISQSLLESLDDVPEQKSHLLEGTAHRYDGPSVTSYGLPEVLDVKSIRHFSPPSTPQLHTKALPISGPSTVISHKKTTHTTSSFRKSATASSSSKRASTHKPRSPQSARQSALETYAQTALANEVSLWRERCTEKDLLVESLERQANELKERLKEKETQLVSVQQQTMNVLAEKKLLVDELSRVKTEADTREAVTISVRGLSPEQHYNEKRLEDKVASLEADLSSKDILIADLMAQLQSLKSINEQPSSSEAIVSPSHVSIPTSNVDIRTTKSSPSPLTSTSVLRSIDNQSPADSAAELETQLYKVCANSPVTTSSQPLKASQTKIDKKEIKRLMKQEKKQEKLMRRAASNSSTSAGSKKGSRASSRSRSAFSHCGGGSTLKTEIQEEIDYVNDPSRNADIIATAVSLTSAPNNNIAEGAYTKVSLFDE</sequence>
<feature type="region of interest" description="Disordered" evidence="2">
    <location>
        <begin position="421"/>
        <end position="481"/>
    </location>
</feature>
<name>E1F2C1_GIAIA</name>
<dbReference type="OMA" id="VCANSPV"/>
<reference evidence="3 4" key="1">
    <citation type="journal article" date="2010" name="BMC Genomics">
        <title>Genome analysis and comparative genomics of a Giardia intestinalis assemblage E isolate.</title>
        <authorList>
            <person name="Jerlstrom-Hultqvist J."/>
            <person name="Franzen O."/>
            <person name="Ankarklev J."/>
            <person name="Xu F."/>
            <person name="Nohynkova E."/>
            <person name="Andersson J.O."/>
            <person name="Svard S.G."/>
            <person name="Andersson B."/>
        </authorList>
    </citation>
    <scope>NUCLEOTIDE SEQUENCE [LARGE SCALE GENOMIC DNA]</scope>
    <source>
        <strain evidence="3 4">P15</strain>
    </source>
</reference>
<protein>
    <submittedName>
        <fullName evidence="3">Spindle pole protein, putative</fullName>
    </submittedName>
</protein>
<dbReference type="OrthoDB" id="10364708at2759"/>
<dbReference type="Proteomes" id="UP000008974">
    <property type="component" value="Unassembled WGS sequence"/>
</dbReference>
<feature type="compositionally biased region" description="Low complexity" evidence="2">
    <location>
        <begin position="448"/>
        <end position="465"/>
    </location>
</feature>
<gene>
    <name evidence="3" type="ORF">GLP15_1850</name>
</gene>
<evidence type="ECO:0000313" key="4">
    <source>
        <dbReference type="Proteomes" id="UP000008974"/>
    </source>
</evidence>
<organism evidence="3 4">
    <name type="scientific">Giardia intestinalis (strain P15)</name>
    <name type="common">Giardia lamblia</name>
    <dbReference type="NCBI Taxonomy" id="658858"/>
    <lineage>
        <taxon>Eukaryota</taxon>
        <taxon>Metamonada</taxon>
        <taxon>Diplomonadida</taxon>
        <taxon>Hexamitidae</taxon>
        <taxon>Giardiinae</taxon>
        <taxon>Giardia</taxon>
    </lineage>
</organism>
<feature type="compositionally biased region" description="Low complexity" evidence="2">
    <location>
        <begin position="716"/>
        <end position="742"/>
    </location>
</feature>
<evidence type="ECO:0000256" key="1">
    <source>
        <dbReference type="SAM" id="Coils"/>
    </source>
</evidence>
<feature type="coiled-coil region" evidence="1">
    <location>
        <begin position="501"/>
        <end position="535"/>
    </location>
</feature>
<comment type="caution">
    <text evidence="3">The sequence shown here is derived from an EMBL/GenBank/DDBJ whole genome shotgun (WGS) entry which is preliminary data.</text>
</comment>
<feature type="region of interest" description="Disordered" evidence="2">
    <location>
        <begin position="707"/>
        <end position="748"/>
    </location>
</feature>
<dbReference type="VEuPathDB" id="GiardiaDB:GLP15_1850"/>
<accession>E1F2C1</accession>
<feature type="compositionally biased region" description="Low complexity" evidence="2">
    <location>
        <begin position="640"/>
        <end position="655"/>
    </location>
</feature>
<dbReference type="EMBL" id="ACVC01000133">
    <property type="protein sequence ID" value="EFO63381.1"/>
    <property type="molecule type" value="Genomic_DNA"/>
</dbReference>
<feature type="compositionally biased region" description="Basic residues" evidence="2">
    <location>
        <begin position="47"/>
        <end position="57"/>
    </location>
</feature>